<reference evidence="2 3" key="1">
    <citation type="submission" date="2019-03" db="EMBL/GenBank/DDBJ databases">
        <title>Genomic Encyclopedia of Type Strains, Phase IV (KMG-IV): sequencing the most valuable type-strain genomes for metagenomic binning, comparative biology and taxonomic classification.</title>
        <authorList>
            <person name="Goeker M."/>
        </authorList>
    </citation>
    <scope>NUCLEOTIDE SEQUENCE [LARGE SCALE GENOMIC DNA]</scope>
    <source>
        <strain evidence="2 3">DSM 11901</strain>
    </source>
</reference>
<organism evidence="2 3">
    <name type="scientific">Aquabacterium commune</name>
    <dbReference type="NCBI Taxonomy" id="70586"/>
    <lineage>
        <taxon>Bacteria</taxon>
        <taxon>Pseudomonadati</taxon>
        <taxon>Pseudomonadota</taxon>
        <taxon>Betaproteobacteria</taxon>
        <taxon>Burkholderiales</taxon>
        <taxon>Aquabacterium</taxon>
    </lineage>
</organism>
<dbReference type="EMBL" id="SNXW01000014">
    <property type="protein sequence ID" value="TDP79413.1"/>
    <property type="molecule type" value="Genomic_DNA"/>
</dbReference>
<dbReference type="PROSITE" id="PS51257">
    <property type="entry name" value="PROKAR_LIPOPROTEIN"/>
    <property type="match status" value="1"/>
</dbReference>
<name>A0A4R6R177_9BURK</name>
<comment type="caution">
    <text evidence="2">The sequence shown here is derived from an EMBL/GenBank/DDBJ whole genome shotgun (WGS) entry which is preliminary data.</text>
</comment>
<sequence length="122" mass="14006">MTRRLLAMTLIFSSLLSSCAAFRYEPYGYQEGWRRAQVLEIGLAKTAMEYANKDCRAELGNDAPYARYAVTSYSYGSSQKLRTKRVVAVPNDLQLKVGEWIYINITDCKKPLKRVDSRERLP</sequence>
<evidence type="ECO:0000256" key="1">
    <source>
        <dbReference type="SAM" id="SignalP"/>
    </source>
</evidence>
<dbReference type="OrthoDB" id="9152127at2"/>
<protein>
    <recommendedName>
        <fullName evidence="4">Lipoprotein</fullName>
    </recommendedName>
</protein>
<feature type="chain" id="PRO_5020964327" description="Lipoprotein" evidence="1">
    <location>
        <begin position="24"/>
        <end position="122"/>
    </location>
</feature>
<feature type="signal peptide" evidence="1">
    <location>
        <begin position="1"/>
        <end position="23"/>
    </location>
</feature>
<dbReference type="AlphaFoldDB" id="A0A4R6R177"/>
<keyword evidence="1" id="KW-0732">Signal</keyword>
<evidence type="ECO:0008006" key="4">
    <source>
        <dbReference type="Google" id="ProtNLM"/>
    </source>
</evidence>
<dbReference type="RefSeq" id="WP_133611223.1">
    <property type="nucleotide sequence ID" value="NZ_SNXW01000014.1"/>
</dbReference>
<accession>A0A4R6R177</accession>
<dbReference type="Proteomes" id="UP000294593">
    <property type="component" value="Unassembled WGS sequence"/>
</dbReference>
<evidence type="ECO:0000313" key="3">
    <source>
        <dbReference type="Proteomes" id="UP000294593"/>
    </source>
</evidence>
<evidence type="ECO:0000313" key="2">
    <source>
        <dbReference type="EMBL" id="TDP79413.1"/>
    </source>
</evidence>
<gene>
    <name evidence="2" type="ORF">EV672_11443</name>
</gene>
<keyword evidence="3" id="KW-1185">Reference proteome</keyword>
<proteinExistence type="predicted"/>